<dbReference type="RefSeq" id="WP_163301720.1">
    <property type="nucleotide sequence ID" value="NZ_JAAGRQ010000024.1"/>
</dbReference>
<dbReference type="EMBL" id="JAAGRQ010000024">
    <property type="protein sequence ID" value="NDY56667.1"/>
    <property type="molecule type" value="Genomic_DNA"/>
</dbReference>
<gene>
    <name evidence="1" type="ORF">G3N56_07910</name>
</gene>
<proteinExistence type="predicted"/>
<organism evidence="1 2">
    <name type="scientific">Desulfolutivibrio sulfodismutans</name>
    <dbReference type="NCBI Taxonomy" id="63561"/>
    <lineage>
        <taxon>Bacteria</taxon>
        <taxon>Pseudomonadati</taxon>
        <taxon>Thermodesulfobacteriota</taxon>
        <taxon>Desulfovibrionia</taxon>
        <taxon>Desulfovibrionales</taxon>
        <taxon>Desulfovibrionaceae</taxon>
        <taxon>Desulfolutivibrio</taxon>
    </lineage>
</organism>
<protein>
    <submittedName>
        <fullName evidence="1">Uncharacterized protein</fullName>
    </submittedName>
</protein>
<sequence length="85" mass="9285">MAFVYPGRMFALYSDADLADLIAEIKAAVPKVVRGQRVTIGNDSFDRTTLNDLYAFGSALAREKAFREGRSRTTSLIPSRPGGCL</sequence>
<dbReference type="Proteomes" id="UP000469724">
    <property type="component" value="Unassembled WGS sequence"/>
</dbReference>
<dbReference type="AlphaFoldDB" id="A0A7K3NKM8"/>
<name>A0A7K3NKM8_9BACT</name>
<evidence type="ECO:0000313" key="1">
    <source>
        <dbReference type="EMBL" id="NDY56667.1"/>
    </source>
</evidence>
<accession>A0A7K3NKM8</accession>
<reference evidence="1 2" key="1">
    <citation type="submission" date="2020-02" db="EMBL/GenBank/DDBJ databases">
        <title>Comparative genomics of sulfur disproportionating microorganisms.</title>
        <authorList>
            <person name="Ward L.M."/>
            <person name="Bertran E."/>
            <person name="Johnston D.T."/>
        </authorList>
    </citation>
    <scope>NUCLEOTIDE SEQUENCE [LARGE SCALE GENOMIC DNA]</scope>
    <source>
        <strain evidence="1 2">DSM 3696</strain>
    </source>
</reference>
<comment type="caution">
    <text evidence="1">The sequence shown here is derived from an EMBL/GenBank/DDBJ whole genome shotgun (WGS) entry which is preliminary data.</text>
</comment>
<evidence type="ECO:0000313" key="2">
    <source>
        <dbReference type="Proteomes" id="UP000469724"/>
    </source>
</evidence>
<keyword evidence="2" id="KW-1185">Reference proteome</keyword>